<sequence length="106" mass="11598">MPGVASVDFLKLGAGAKELGMGNAVISIAGHYACMIPDAITALRKKEVSLMHSYYFREFPCDCAAFIIPCRHGVFGNAFQYFSSGTHERENNENGDLSSVFLIAFR</sequence>
<reference evidence="1 2" key="1">
    <citation type="submission" date="2015-11" db="EMBL/GenBank/DDBJ databases">
        <title>Evidence for parallel genomic evolution in an endosymbiosis of termite gut flagellates.</title>
        <authorList>
            <person name="Zheng H."/>
        </authorList>
    </citation>
    <scope>NUCLEOTIDE SEQUENCE [LARGE SCALE GENOMIC DNA]</scope>
    <source>
        <strain evidence="1 2">CET450</strain>
    </source>
</reference>
<evidence type="ECO:0000313" key="2">
    <source>
        <dbReference type="Proteomes" id="UP000095237"/>
    </source>
</evidence>
<name>A0A1E5IJD2_ENDTX</name>
<organism evidence="1 2">
    <name type="scientific">Endomicrobium trichonymphae</name>
    <dbReference type="NCBI Taxonomy" id="1408204"/>
    <lineage>
        <taxon>Bacteria</taxon>
        <taxon>Pseudomonadati</taxon>
        <taxon>Elusimicrobiota</taxon>
        <taxon>Endomicrobiia</taxon>
        <taxon>Endomicrobiales</taxon>
        <taxon>Endomicrobiaceae</taxon>
        <taxon>Candidatus Endomicrobiellum</taxon>
    </lineage>
</organism>
<protein>
    <submittedName>
        <fullName evidence="1">Uncharacterized protein</fullName>
    </submittedName>
</protein>
<accession>A0A1E5IJD2</accession>
<gene>
    <name evidence="1" type="ORF">ATZ36_00730</name>
</gene>
<proteinExistence type="predicted"/>
<dbReference type="EMBL" id="LNVX01000314">
    <property type="protein sequence ID" value="OEG70544.1"/>
    <property type="molecule type" value="Genomic_DNA"/>
</dbReference>
<keyword evidence="2" id="KW-1185">Reference proteome</keyword>
<comment type="caution">
    <text evidence="1">The sequence shown here is derived from an EMBL/GenBank/DDBJ whole genome shotgun (WGS) entry which is preliminary data.</text>
</comment>
<evidence type="ECO:0000313" key="1">
    <source>
        <dbReference type="EMBL" id="OEG70544.1"/>
    </source>
</evidence>
<dbReference type="AlphaFoldDB" id="A0A1E5IJD2"/>
<dbReference type="Proteomes" id="UP000095237">
    <property type="component" value="Unassembled WGS sequence"/>
</dbReference>